<dbReference type="InterPro" id="IPR010985">
    <property type="entry name" value="Ribbon_hlx_hlx"/>
</dbReference>
<dbReference type="GO" id="GO:0006355">
    <property type="term" value="P:regulation of DNA-templated transcription"/>
    <property type="evidence" value="ECO:0007669"/>
    <property type="project" value="InterPro"/>
</dbReference>
<dbReference type="InterPro" id="IPR002145">
    <property type="entry name" value="CopG"/>
</dbReference>
<name>A0A285NBV7_9AQUI</name>
<dbReference type="Proteomes" id="UP000219036">
    <property type="component" value="Unassembled WGS sequence"/>
</dbReference>
<sequence>MAHVRLNISLDEEIVRELDDIAKELGKKKSHIIRDALMYYFDYLDVKIAEKRLKAVEEGKSELIPFEEVKKQLGLD</sequence>
<accession>A0A285NBV7</accession>
<protein>
    <submittedName>
        <fullName evidence="2">Predicted DNA-binding protein with an HTH domain</fullName>
    </submittedName>
</protein>
<dbReference type="Pfam" id="PF01402">
    <property type="entry name" value="RHH_1"/>
    <property type="match status" value="1"/>
</dbReference>
<evidence type="ECO:0000313" key="2">
    <source>
        <dbReference type="EMBL" id="SNZ06945.1"/>
    </source>
</evidence>
<dbReference type="Gene3D" id="1.10.1220.10">
    <property type="entry name" value="Met repressor-like"/>
    <property type="match status" value="1"/>
</dbReference>
<reference evidence="3" key="1">
    <citation type="submission" date="2017-09" db="EMBL/GenBank/DDBJ databases">
        <authorList>
            <person name="Varghese N."/>
            <person name="Submissions S."/>
        </authorList>
    </citation>
    <scope>NUCLEOTIDE SEQUENCE [LARGE SCALE GENOMIC DNA]</scope>
    <source>
        <strain evidence="3">DSM 15103</strain>
    </source>
</reference>
<dbReference type="GO" id="GO:0003677">
    <property type="term" value="F:DNA binding"/>
    <property type="evidence" value="ECO:0007669"/>
    <property type="project" value="UniProtKB-KW"/>
</dbReference>
<evidence type="ECO:0000313" key="3">
    <source>
        <dbReference type="Proteomes" id="UP000219036"/>
    </source>
</evidence>
<dbReference type="SUPFAM" id="SSF47598">
    <property type="entry name" value="Ribbon-helix-helix"/>
    <property type="match status" value="1"/>
</dbReference>
<gene>
    <name evidence="2" type="ORF">SAMN06265182_0853</name>
</gene>
<dbReference type="RefSeq" id="WP_097000024.1">
    <property type="nucleotide sequence ID" value="NZ_OBEI01000002.1"/>
</dbReference>
<dbReference type="AlphaFoldDB" id="A0A285NBV7"/>
<dbReference type="OrthoDB" id="15499at2"/>
<proteinExistence type="predicted"/>
<organism evidence="2 3">
    <name type="scientific">Persephonella hydrogeniphila</name>
    <dbReference type="NCBI Taxonomy" id="198703"/>
    <lineage>
        <taxon>Bacteria</taxon>
        <taxon>Pseudomonadati</taxon>
        <taxon>Aquificota</taxon>
        <taxon>Aquificia</taxon>
        <taxon>Aquificales</taxon>
        <taxon>Hydrogenothermaceae</taxon>
        <taxon>Persephonella</taxon>
    </lineage>
</organism>
<keyword evidence="2" id="KW-0238">DNA-binding</keyword>
<dbReference type="CDD" id="cd22235">
    <property type="entry name" value="RHH_CopG_archaea"/>
    <property type="match status" value="1"/>
</dbReference>
<feature type="domain" description="Ribbon-helix-helix protein CopG" evidence="1">
    <location>
        <begin position="4"/>
        <end position="40"/>
    </location>
</feature>
<dbReference type="InterPro" id="IPR013321">
    <property type="entry name" value="Arc_rbn_hlx_hlx"/>
</dbReference>
<dbReference type="EMBL" id="OBEI01000002">
    <property type="protein sequence ID" value="SNZ06945.1"/>
    <property type="molecule type" value="Genomic_DNA"/>
</dbReference>
<evidence type="ECO:0000259" key="1">
    <source>
        <dbReference type="Pfam" id="PF01402"/>
    </source>
</evidence>
<keyword evidence="3" id="KW-1185">Reference proteome</keyword>